<dbReference type="InterPro" id="IPR013103">
    <property type="entry name" value="RVT_2"/>
</dbReference>
<comment type="caution">
    <text evidence="2">The sequence shown here is derived from an EMBL/GenBank/DDBJ whole genome shotgun (WGS) entry which is preliminary data.</text>
</comment>
<dbReference type="AlphaFoldDB" id="A0A9Q3CB03"/>
<organism evidence="2 3">
    <name type="scientific">Austropuccinia psidii MF-1</name>
    <dbReference type="NCBI Taxonomy" id="1389203"/>
    <lineage>
        <taxon>Eukaryota</taxon>
        <taxon>Fungi</taxon>
        <taxon>Dikarya</taxon>
        <taxon>Basidiomycota</taxon>
        <taxon>Pucciniomycotina</taxon>
        <taxon>Pucciniomycetes</taxon>
        <taxon>Pucciniales</taxon>
        <taxon>Sphaerophragmiaceae</taxon>
        <taxon>Austropuccinia</taxon>
    </lineage>
</organism>
<accession>A0A9Q3CB03</accession>
<reference evidence="2" key="1">
    <citation type="submission" date="2021-03" db="EMBL/GenBank/DDBJ databases">
        <title>Draft genome sequence of rust myrtle Austropuccinia psidii MF-1, a brazilian biotype.</title>
        <authorList>
            <person name="Quecine M.C."/>
            <person name="Pachon D.M.R."/>
            <person name="Bonatelli M.L."/>
            <person name="Correr F.H."/>
            <person name="Franceschini L.M."/>
            <person name="Leite T.F."/>
            <person name="Margarido G.R.A."/>
            <person name="Almeida C.A."/>
            <person name="Ferrarezi J.A."/>
            <person name="Labate C.A."/>
        </authorList>
    </citation>
    <scope>NUCLEOTIDE SEQUENCE</scope>
    <source>
        <strain evidence="2">MF-1</strain>
    </source>
</reference>
<protein>
    <recommendedName>
        <fullName evidence="1">Reverse transcriptase Ty1/copia-type domain-containing protein</fullName>
    </recommendedName>
</protein>
<proteinExistence type="predicted"/>
<gene>
    <name evidence="2" type="ORF">O181_021426</name>
</gene>
<dbReference type="Proteomes" id="UP000765509">
    <property type="component" value="Unassembled WGS sequence"/>
</dbReference>
<dbReference type="OrthoDB" id="5080335at2759"/>
<dbReference type="EMBL" id="AVOT02006489">
    <property type="protein sequence ID" value="MBW0481711.1"/>
    <property type="molecule type" value="Genomic_DNA"/>
</dbReference>
<sequence>MKEELNSLEDMKLWQEVPSQGVKNVLGSWWVYALKTNEAGEIVRFEARAVVQGHRHIKGINFEETFVPTPAFRSLRGLLAIASAYKWQVATFDFKTAYLNSPLEEEVYIKPPPGKVLKIESYILKLNKALYSLKQAARCWWENLTGILRSIGLKPNHGDQSTYSYISGKDTSLLWIHVDNRILVASTI</sequence>
<keyword evidence="3" id="KW-1185">Reference proteome</keyword>
<evidence type="ECO:0000313" key="3">
    <source>
        <dbReference type="Proteomes" id="UP000765509"/>
    </source>
</evidence>
<evidence type="ECO:0000259" key="1">
    <source>
        <dbReference type="Pfam" id="PF07727"/>
    </source>
</evidence>
<evidence type="ECO:0000313" key="2">
    <source>
        <dbReference type="EMBL" id="MBW0481711.1"/>
    </source>
</evidence>
<name>A0A9Q3CB03_9BASI</name>
<feature type="domain" description="Reverse transcriptase Ty1/copia-type" evidence="1">
    <location>
        <begin position="18"/>
        <end position="186"/>
    </location>
</feature>
<dbReference type="Pfam" id="PF07727">
    <property type="entry name" value="RVT_2"/>
    <property type="match status" value="1"/>
</dbReference>